<keyword evidence="2 11" id="KW-0812">Transmembrane</keyword>
<evidence type="ECO:0000256" key="7">
    <source>
        <dbReference type="ARBA" id="ARBA00023228"/>
    </source>
</evidence>
<keyword evidence="6" id="KW-0325">Glycoprotein</keyword>
<evidence type="ECO:0000256" key="5">
    <source>
        <dbReference type="ARBA" id="ARBA00023136"/>
    </source>
</evidence>
<dbReference type="InterPro" id="IPR029382">
    <property type="entry name" value="NCU-G1"/>
</dbReference>
<evidence type="ECO:0000256" key="6">
    <source>
        <dbReference type="ARBA" id="ARBA00023180"/>
    </source>
</evidence>
<dbReference type="AlphaFoldDB" id="V9L559"/>
<evidence type="ECO:0000256" key="4">
    <source>
        <dbReference type="ARBA" id="ARBA00022989"/>
    </source>
</evidence>
<dbReference type="Pfam" id="PF15065">
    <property type="entry name" value="NCU-G1"/>
    <property type="match status" value="1"/>
</dbReference>
<evidence type="ECO:0000256" key="8">
    <source>
        <dbReference type="ARBA" id="ARBA00024176"/>
    </source>
</evidence>
<keyword evidence="7" id="KW-0458">Lysosome</keyword>
<proteinExistence type="evidence at transcript level"/>
<keyword evidence="5 11" id="KW-0472">Membrane</keyword>
<evidence type="ECO:0000256" key="9">
    <source>
        <dbReference type="ARBA" id="ARBA00024189"/>
    </source>
</evidence>
<sequence>LGAPTVLLVRSADPRSRLRVNWTRLESPDPSGSVRVEPEDAVLYASALVLSRLFEYDDVNDTADLSQTGKVYPPYRLEEFTWDDANATINHSALTAEFTGRKASSAHFQNGSISFRIAAYDGWGRAGELPRMLHSANCSQLEVVLTGVAPRGNRSRFALELLTVEDAGAQRQLNMYKSIDDEHTPTIFKVAELVAVAPGPGAALSYVQWKPVAYSSPRRAREDSVWCRIQGLRGGRNQTLPGLSIAFAYFTPQRVANLTAFNVSFGTAQGGFYNQTRYISWSVMIGYGDSLRDGLSALVIAVLGLGLALPFALVAAGGIAVCAHRQRHGSSRYTPIN</sequence>
<comment type="subcellular location">
    <subcellularLocation>
        <location evidence="9">Lysosome membrane</location>
        <topology evidence="9">Single-pass type I membrane protein</topology>
        <orientation evidence="9">Lumenal side</orientation>
    </subcellularLocation>
</comment>
<evidence type="ECO:0000256" key="2">
    <source>
        <dbReference type="ARBA" id="ARBA00022692"/>
    </source>
</evidence>
<dbReference type="GO" id="GO:0005765">
    <property type="term" value="C:lysosomal membrane"/>
    <property type="evidence" value="ECO:0007669"/>
    <property type="project" value="UniProtKB-SubCell"/>
</dbReference>
<evidence type="ECO:0000256" key="10">
    <source>
        <dbReference type="ARBA" id="ARBA00044960"/>
    </source>
</evidence>
<comment type="subunit">
    <text evidence="10">Interacts (via lumenal domain) with lysosomal protein MFSD1; the interaction starts while both proteins are still in the endoplasmic reticulum and is required for stabilization of MFSD1 in lysosomes but has no direct effect on its targeting to lysosomes or transporter activity.</text>
</comment>
<name>V9L559_CALMI</name>
<evidence type="ECO:0000256" key="1">
    <source>
        <dbReference type="ARBA" id="ARBA00010599"/>
    </source>
</evidence>
<organism evidence="12">
    <name type="scientific">Callorhinchus milii</name>
    <name type="common">Ghost shark</name>
    <dbReference type="NCBI Taxonomy" id="7868"/>
    <lineage>
        <taxon>Eukaryota</taxon>
        <taxon>Metazoa</taxon>
        <taxon>Chordata</taxon>
        <taxon>Craniata</taxon>
        <taxon>Vertebrata</taxon>
        <taxon>Chondrichthyes</taxon>
        <taxon>Holocephali</taxon>
        <taxon>Chimaeriformes</taxon>
        <taxon>Callorhinchidae</taxon>
        <taxon>Callorhinchus</taxon>
    </lineage>
</organism>
<comment type="function">
    <text evidence="8">Required to protect lysosomal transporter MFSD1 from lysosomal proteolysis and for MFSD1 lysosomal localization.</text>
</comment>
<feature type="transmembrane region" description="Helical" evidence="11">
    <location>
        <begin position="297"/>
        <end position="323"/>
    </location>
</feature>
<dbReference type="PANTHER" id="PTHR31981">
    <property type="entry name" value="GLYCOSYLATED LYSOSOMAL MEMBRANE PROTEIN"/>
    <property type="match status" value="1"/>
</dbReference>
<keyword evidence="4 11" id="KW-1133">Transmembrane helix</keyword>
<keyword evidence="3" id="KW-0732">Signal</keyword>
<dbReference type="PANTHER" id="PTHR31981:SF1">
    <property type="entry name" value="GLYCOSYLATED LYSOSOMAL MEMBRANE PROTEIN"/>
    <property type="match status" value="1"/>
</dbReference>
<feature type="non-terminal residue" evidence="12">
    <location>
        <position position="1"/>
    </location>
</feature>
<reference evidence="12" key="1">
    <citation type="journal article" date="2014" name="Nature">
        <title>Elephant shark genome provides unique insights into gnathostome evolution.</title>
        <authorList>
            <consortium name="International Elephant Shark Genome Sequencing Consortium"/>
            <person name="Venkatesh B."/>
            <person name="Lee A.P."/>
            <person name="Ravi V."/>
            <person name="Maurya A.K."/>
            <person name="Lian M.M."/>
            <person name="Swann J.B."/>
            <person name="Ohta Y."/>
            <person name="Flajnik M.F."/>
            <person name="Sutoh Y."/>
            <person name="Kasahara M."/>
            <person name="Hoon S."/>
            <person name="Gangu V."/>
            <person name="Roy S.W."/>
            <person name="Irimia M."/>
            <person name="Korzh V."/>
            <person name="Kondrychyn I."/>
            <person name="Lim Z.W."/>
            <person name="Tay B.H."/>
            <person name="Tohari S."/>
            <person name="Kong K.W."/>
            <person name="Ho S."/>
            <person name="Lorente-Galdos B."/>
            <person name="Quilez J."/>
            <person name="Marques-Bonet T."/>
            <person name="Raney B.J."/>
            <person name="Ingham P.W."/>
            <person name="Tay A."/>
            <person name="Hillier L.W."/>
            <person name="Minx P."/>
            <person name="Boehm T."/>
            <person name="Wilson R.K."/>
            <person name="Brenner S."/>
            <person name="Warren W.C."/>
        </authorList>
    </citation>
    <scope>NUCLEOTIDE SEQUENCE</scope>
    <source>
        <tissue evidence="12">Liver</tissue>
    </source>
</reference>
<evidence type="ECO:0000256" key="11">
    <source>
        <dbReference type="SAM" id="Phobius"/>
    </source>
</evidence>
<protein>
    <submittedName>
        <fullName evidence="12">Lysosomal protein NCU-G1-B</fullName>
    </submittedName>
</protein>
<evidence type="ECO:0000313" key="12">
    <source>
        <dbReference type="EMBL" id="AFP07120.1"/>
    </source>
</evidence>
<dbReference type="EMBL" id="JW874603">
    <property type="protein sequence ID" value="AFP07120.1"/>
    <property type="molecule type" value="mRNA"/>
</dbReference>
<evidence type="ECO:0000256" key="3">
    <source>
        <dbReference type="ARBA" id="ARBA00022729"/>
    </source>
</evidence>
<accession>V9L559</accession>
<comment type="similarity">
    <text evidence="1">Belongs to the GLMP family.</text>
</comment>